<evidence type="ECO:0000256" key="2">
    <source>
        <dbReference type="ARBA" id="ARBA00022898"/>
    </source>
</evidence>
<dbReference type="Gene3D" id="3.90.1150.10">
    <property type="entry name" value="Aspartate Aminotransferase, domain 1"/>
    <property type="match status" value="1"/>
</dbReference>
<comment type="cofactor">
    <cofactor evidence="1">
        <name>pyridoxal 5'-phosphate</name>
        <dbReference type="ChEBI" id="CHEBI:597326"/>
    </cofactor>
</comment>
<dbReference type="Proteomes" id="UP000321440">
    <property type="component" value="Unassembled WGS sequence"/>
</dbReference>
<name>A0A511W011_9BACI</name>
<keyword evidence="5" id="KW-1185">Reference proteome</keyword>
<dbReference type="InterPro" id="IPR015422">
    <property type="entry name" value="PyrdxlP-dep_Trfase_small"/>
</dbReference>
<dbReference type="EMBL" id="BJYA01000001">
    <property type="protein sequence ID" value="GEN44420.1"/>
    <property type="molecule type" value="Genomic_DNA"/>
</dbReference>
<organism evidence="4 5">
    <name type="scientific">Alkalibacillus haloalkaliphilus</name>
    <dbReference type="NCBI Taxonomy" id="94136"/>
    <lineage>
        <taxon>Bacteria</taxon>
        <taxon>Bacillati</taxon>
        <taxon>Bacillota</taxon>
        <taxon>Bacilli</taxon>
        <taxon>Bacillales</taxon>
        <taxon>Bacillaceae</taxon>
        <taxon>Alkalibacillus</taxon>
    </lineage>
</organism>
<dbReference type="InterPro" id="IPR005814">
    <property type="entry name" value="Aminotrans_3"/>
</dbReference>
<protein>
    <submittedName>
        <fullName evidence="4">Glutamate-1-semialdehyde 2,1-aminomutase</fullName>
    </submittedName>
</protein>
<dbReference type="OrthoDB" id="9807885at2"/>
<dbReference type="InterPro" id="IPR015421">
    <property type="entry name" value="PyrdxlP-dep_Trfase_major"/>
</dbReference>
<accession>A0A511W011</accession>
<dbReference type="CDD" id="cd00610">
    <property type="entry name" value="OAT_like"/>
    <property type="match status" value="1"/>
</dbReference>
<dbReference type="GO" id="GO:0008483">
    <property type="term" value="F:transaminase activity"/>
    <property type="evidence" value="ECO:0007669"/>
    <property type="project" value="InterPro"/>
</dbReference>
<keyword evidence="2 3" id="KW-0663">Pyridoxal phosphate</keyword>
<evidence type="ECO:0000313" key="5">
    <source>
        <dbReference type="Proteomes" id="UP000321440"/>
    </source>
</evidence>
<proteinExistence type="inferred from homology"/>
<comment type="similarity">
    <text evidence="3">Belongs to the class-III pyridoxal-phosphate-dependent aminotransferase family.</text>
</comment>
<evidence type="ECO:0000256" key="1">
    <source>
        <dbReference type="ARBA" id="ARBA00001933"/>
    </source>
</evidence>
<evidence type="ECO:0000313" key="4">
    <source>
        <dbReference type="EMBL" id="GEN44420.1"/>
    </source>
</evidence>
<gene>
    <name evidence="4" type="primary">hemL_1</name>
    <name evidence="4" type="ORF">AHA02nite_01960</name>
</gene>
<dbReference type="AlphaFoldDB" id="A0A511W011"/>
<dbReference type="PANTHER" id="PTHR43713:SF3">
    <property type="entry name" value="GLUTAMATE-1-SEMIALDEHYDE 2,1-AMINOMUTASE 1, CHLOROPLASTIC-RELATED"/>
    <property type="match status" value="1"/>
</dbReference>
<dbReference type="InterPro" id="IPR015424">
    <property type="entry name" value="PyrdxlP-dep_Trfase"/>
</dbReference>
<dbReference type="GO" id="GO:0030170">
    <property type="term" value="F:pyridoxal phosphate binding"/>
    <property type="evidence" value="ECO:0007669"/>
    <property type="project" value="InterPro"/>
</dbReference>
<dbReference type="Pfam" id="PF00202">
    <property type="entry name" value="Aminotran_3"/>
    <property type="match status" value="1"/>
</dbReference>
<dbReference type="RefSeq" id="WP_146813493.1">
    <property type="nucleotide sequence ID" value="NZ_BJYA01000001.1"/>
</dbReference>
<reference evidence="4 5" key="1">
    <citation type="submission" date="2019-07" db="EMBL/GenBank/DDBJ databases">
        <title>Whole genome shotgun sequence of Alkalibacillus haloalkaliphilus NBRC 103110.</title>
        <authorList>
            <person name="Hosoyama A."/>
            <person name="Uohara A."/>
            <person name="Ohji S."/>
            <person name="Ichikawa N."/>
        </authorList>
    </citation>
    <scope>NUCLEOTIDE SEQUENCE [LARGE SCALE GENOMIC DNA]</scope>
    <source>
        <strain evidence="4 5">NBRC 103110</strain>
    </source>
</reference>
<comment type="caution">
    <text evidence="4">The sequence shown here is derived from an EMBL/GenBank/DDBJ whole genome shotgun (WGS) entry which is preliminary data.</text>
</comment>
<dbReference type="Gene3D" id="3.40.640.10">
    <property type="entry name" value="Type I PLP-dependent aspartate aminotransferase-like (Major domain)"/>
    <property type="match status" value="1"/>
</dbReference>
<dbReference type="SUPFAM" id="SSF53383">
    <property type="entry name" value="PLP-dependent transferases"/>
    <property type="match status" value="1"/>
</dbReference>
<dbReference type="NCBIfam" id="NF000818">
    <property type="entry name" value="PRK00062.1"/>
    <property type="match status" value="1"/>
</dbReference>
<dbReference type="PANTHER" id="PTHR43713">
    <property type="entry name" value="GLUTAMATE-1-SEMIALDEHYDE 2,1-AMINOMUTASE"/>
    <property type="match status" value="1"/>
</dbReference>
<evidence type="ECO:0000256" key="3">
    <source>
        <dbReference type="RuleBase" id="RU003560"/>
    </source>
</evidence>
<sequence>MSAHVVREMNFEDKTRGSKQAYEQAKSVIPGGVTANIKHFAPHPIIMDQATGSQLTDVDGNHYIDYLLCYGALILGHGHEAVKGAVYKQMEQCGSFVFGAPHNLEYQMAKKLVDLFPAMDQIRFTNSGLEATLLSIRLAQAYNGKHKVAKFEGHYHGGYDQMLVSVNPDMEQAGEVNQPNAVAESSGMSDYHLEHTVVLPFNDLEATAKILKARQDEISAVILEPVQGGFIPADESFMKGLREVTEELGIVLIFDEVKTGFRLNVGGAQSLYGVEPDLTALGKVLGGGFPVGALGGKIELMDLMSPERGQDILTSGGNQQVTDRALFHSGTYNGHPTVLAAGLATIDELEKPGVMEDLLKKTEYLRNELENLYNRYSIPMQTIGMGSIFNIVFTNEIIKNYRDLSQADMDLRKQLDYELLDLGVYTKPGNRYSMSTVHSDEDIQATIDAHEQAIQRLR</sequence>